<dbReference type="Proteomes" id="UP000008694">
    <property type="component" value="Unassembled WGS sequence"/>
</dbReference>
<protein>
    <submittedName>
        <fullName evidence="3">Uncharacterized protein</fullName>
    </submittedName>
</protein>
<accession>D7L818</accession>
<feature type="transmembrane region" description="Helical" evidence="2">
    <location>
        <begin position="115"/>
        <end position="139"/>
    </location>
</feature>
<evidence type="ECO:0000256" key="1">
    <source>
        <dbReference type="SAM" id="MobiDB-lite"/>
    </source>
</evidence>
<reference evidence="4" key="1">
    <citation type="journal article" date="2011" name="Nat. Genet.">
        <title>The Arabidopsis lyrata genome sequence and the basis of rapid genome size change.</title>
        <authorList>
            <person name="Hu T.T."/>
            <person name="Pattyn P."/>
            <person name="Bakker E.G."/>
            <person name="Cao J."/>
            <person name="Cheng J.-F."/>
            <person name="Clark R.M."/>
            <person name="Fahlgren N."/>
            <person name="Fawcett J.A."/>
            <person name="Grimwood J."/>
            <person name="Gundlach H."/>
            <person name="Haberer G."/>
            <person name="Hollister J.D."/>
            <person name="Ossowski S."/>
            <person name="Ottilar R.P."/>
            <person name="Salamov A.A."/>
            <person name="Schneeberger K."/>
            <person name="Spannagl M."/>
            <person name="Wang X."/>
            <person name="Yang L."/>
            <person name="Nasrallah M.E."/>
            <person name="Bergelson J."/>
            <person name="Carrington J.C."/>
            <person name="Gaut B.S."/>
            <person name="Schmutz J."/>
            <person name="Mayer K.F.X."/>
            <person name="Van de Peer Y."/>
            <person name="Grigoriev I.V."/>
            <person name="Nordborg M."/>
            <person name="Weigel D."/>
            <person name="Guo Y.-L."/>
        </authorList>
    </citation>
    <scope>NUCLEOTIDE SEQUENCE [LARGE SCALE GENOMIC DNA]</scope>
    <source>
        <strain evidence="4">cv. MN47</strain>
    </source>
</reference>
<keyword evidence="2" id="KW-0472">Membrane</keyword>
<keyword evidence="2" id="KW-1133">Transmembrane helix</keyword>
<keyword evidence="2" id="KW-0812">Transmembrane</keyword>
<feature type="region of interest" description="Disordered" evidence="1">
    <location>
        <begin position="164"/>
        <end position="188"/>
    </location>
</feature>
<gene>
    <name evidence="3" type="ORF">ARALYDRAFT_480089</name>
</gene>
<proteinExistence type="predicted"/>
<dbReference type="PANTHER" id="PTHR35708:SF6">
    <property type="entry name" value="BNAA07G04560D PROTEIN"/>
    <property type="match status" value="1"/>
</dbReference>
<dbReference type="EMBL" id="GL348715">
    <property type="protein sequence ID" value="EFH62017.1"/>
    <property type="molecule type" value="Genomic_DNA"/>
</dbReference>
<dbReference type="Gramene" id="fgenesh2_kg.3__2790__AT2G04480.1">
    <property type="protein sequence ID" value="fgenesh2_kg.3__2790__AT2G04480.1"/>
    <property type="gene ID" value="fgenesh2_kg.3__2790__AT2G04480.1"/>
</dbReference>
<evidence type="ECO:0000256" key="2">
    <source>
        <dbReference type="SAM" id="Phobius"/>
    </source>
</evidence>
<feature type="compositionally biased region" description="Basic and acidic residues" evidence="1">
    <location>
        <begin position="164"/>
        <end position="173"/>
    </location>
</feature>
<feature type="compositionally biased region" description="Acidic residues" evidence="1">
    <location>
        <begin position="174"/>
        <end position="188"/>
    </location>
</feature>
<dbReference type="eggNOG" id="ENOG502RZIS">
    <property type="taxonomic scope" value="Eukaryota"/>
</dbReference>
<dbReference type="PANTHER" id="PTHR35708">
    <property type="entry name" value="GB|AAD25831.1"/>
    <property type="match status" value="1"/>
</dbReference>
<evidence type="ECO:0000313" key="4">
    <source>
        <dbReference type="Proteomes" id="UP000008694"/>
    </source>
</evidence>
<organism evidence="4">
    <name type="scientific">Arabidopsis lyrata subsp. lyrata</name>
    <name type="common">Lyre-leaved rock-cress</name>
    <dbReference type="NCBI Taxonomy" id="81972"/>
    <lineage>
        <taxon>Eukaryota</taxon>
        <taxon>Viridiplantae</taxon>
        <taxon>Streptophyta</taxon>
        <taxon>Embryophyta</taxon>
        <taxon>Tracheophyta</taxon>
        <taxon>Spermatophyta</taxon>
        <taxon>Magnoliopsida</taxon>
        <taxon>eudicotyledons</taxon>
        <taxon>Gunneridae</taxon>
        <taxon>Pentapetalae</taxon>
        <taxon>rosids</taxon>
        <taxon>malvids</taxon>
        <taxon>Brassicales</taxon>
        <taxon>Brassicaceae</taxon>
        <taxon>Camelineae</taxon>
        <taxon>Arabidopsis</taxon>
    </lineage>
</organism>
<keyword evidence="4" id="KW-1185">Reference proteome</keyword>
<name>D7L818_ARALL</name>
<dbReference type="HOGENOM" id="CLU_093288_0_0_1"/>
<evidence type="ECO:0000313" key="3">
    <source>
        <dbReference type="EMBL" id="EFH62017.1"/>
    </source>
</evidence>
<sequence length="261" mass="29662">MTPDGGTWLTNSLCLGECTKFKAQGFWPLKSPRESISDAQIINCFDLMHYFSITMHLGAVVAPQISKQIKTNNGLVSVEMNLEKKIEEEYFLMSLASILLKRPFLWVSLHAPPLLHIFGLRFLHLLLTSAALFFSSFFFPISRTHSSLQPSKQDQDQERDYIATEDITGKSEDNLETTNEEDDDGAIPDDESLIELSLPSGHYVGHHYTSNKNNLCLHNKVQDFPLFDLLTELNDFIEEDNLIEIDISIGSIKYSRFEIKA</sequence>
<dbReference type="AlphaFoldDB" id="D7L818"/>